<protein>
    <submittedName>
        <fullName evidence="2">3-hydroxyacyl-CoA dehydrogenase, C-terminal domain containing protein, putative</fullName>
    </submittedName>
</protein>
<dbReference type="Pfam" id="PF00725">
    <property type="entry name" value="3HCDH"/>
    <property type="match status" value="1"/>
</dbReference>
<dbReference type="SUPFAM" id="SSF48179">
    <property type="entry name" value="6-phosphogluconate dehydrogenase C-terminal domain-like"/>
    <property type="match status" value="2"/>
</dbReference>
<proteinExistence type="predicted"/>
<dbReference type="InterPro" id="IPR006108">
    <property type="entry name" value="3HC_DH_C"/>
</dbReference>
<feature type="domain" description="3-hydroxyacyl-CoA dehydrogenase C-terminal" evidence="1">
    <location>
        <begin position="49"/>
        <end position="132"/>
    </location>
</feature>
<organism evidence="2 3">
    <name type="scientific">Angomonas deanei</name>
    <dbReference type="NCBI Taxonomy" id="59799"/>
    <lineage>
        <taxon>Eukaryota</taxon>
        <taxon>Discoba</taxon>
        <taxon>Euglenozoa</taxon>
        <taxon>Kinetoplastea</taxon>
        <taxon>Metakinetoplastina</taxon>
        <taxon>Trypanosomatida</taxon>
        <taxon>Trypanosomatidae</taxon>
        <taxon>Strigomonadinae</taxon>
        <taxon>Angomonas</taxon>
    </lineage>
</organism>
<dbReference type="GO" id="GO:0004300">
    <property type="term" value="F:enoyl-CoA hydratase activity"/>
    <property type="evidence" value="ECO:0007669"/>
    <property type="project" value="TreeGrafter"/>
</dbReference>
<dbReference type="GO" id="GO:0016507">
    <property type="term" value="C:mitochondrial fatty acid beta-oxidation multienzyme complex"/>
    <property type="evidence" value="ECO:0007669"/>
    <property type="project" value="TreeGrafter"/>
</dbReference>
<dbReference type="PANTHER" id="PTHR43612">
    <property type="entry name" value="TRIFUNCTIONAL ENZYME SUBUNIT ALPHA"/>
    <property type="match status" value="1"/>
</dbReference>
<reference evidence="2 3" key="1">
    <citation type="submission" date="2020-08" db="EMBL/GenBank/DDBJ databases">
        <authorList>
            <person name="Newling K."/>
            <person name="Davey J."/>
            <person name="Forrester S."/>
        </authorList>
    </citation>
    <scope>NUCLEOTIDE SEQUENCE [LARGE SCALE GENOMIC DNA]</scope>
    <source>
        <strain evidence="3">Crithidia deanei Carvalho (ATCC PRA-265)</strain>
    </source>
</reference>
<evidence type="ECO:0000313" key="3">
    <source>
        <dbReference type="Proteomes" id="UP000515908"/>
    </source>
</evidence>
<dbReference type="InterPro" id="IPR050136">
    <property type="entry name" value="FA_oxidation_alpha_subunit"/>
</dbReference>
<accession>A0A7G2C7M3</accession>
<dbReference type="VEuPathDB" id="TriTrypDB:ADEAN_000255700"/>
<evidence type="ECO:0000259" key="1">
    <source>
        <dbReference type="Pfam" id="PF00725"/>
    </source>
</evidence>
<dbReference type="InterPro" id="IPR008927">
    <property type="entry name" value="6-PGluconate_DH-like_C_sf"/>
</dbReference>
<sequence length="155" mass="17549">MLKDGCLGKKNSKGFYHYDEKGKEKGFNTENLSKYFQKAESKVSAVDMVDRCVLLMVNEAAYILQEGIASTPEDVDIGMVFGTGFPPFRGGLLQYADHRGVDNIVKRLKELQAANGDHFQPCPLLEKMAAEKKRFFPNRPFVPYKERSGFPRVSY</sequence>
<dbReference type="Proteomes" id="UP000515908">
    <property type="component" value="Chromosome 04"/>
</dbReference>
<dbReference type="EMBL" id="LR877148">
    <property type="protein sequence ID" value="CAD2215104.1"/>
    <property type="molecule type" value="Genomic_DNA"/>
</dbReference>
<dbReference type="Gene3D" id="1.10.1040.50">
    <property type="match status" value="1"/>
</dbReference>
<name>A0A7G2C7M3_9TRYP</name>
<dbReference type="AlphaFoldDB" id="A0A7G2C7M3"/>
<dbReference type="GO" id="GO:0006635">
    <property type="term" value="P:fatty acid beta-oxidation"/>
    <property type="evidence" value="ECO:0007669"/>
    <property type="project" value="TreeGrafter"/>
</dbReference>
<dbReference type="GO" id="GO:0016509">
    <property type="term" value="F:long-chain (3S)-3-hydroxyacyl-CoA dehydrogenase (NAD+) activity"/>
    <property type="evidence" value="ECO:0007669"/>
    <property type="project" value="TreeGrafter"/>
</dbReference>
<dbReference type="PANTHER" id="PTHR43612:SF3">
    <property type="entry name" value="TRIFUNCTIONAL ENZYME SUBUNIT ALPHA, MITOCHONDRIAL"/>
    <property type="match status" value="1"/>
</dbReference>
<gene>
    <name evidence="2" type="ORF">ADEAN_000255700</name>
</gene>
<dbReference type="OrthoDB" id="5958943at2759"/>
<evidence type="ECO:0000313" key="2">
    <source>
        <dbReference type="EMBL" id="CAD2215104.1"/>
    </source>
</evidence>
<keyword evidence="3" id="KW-1185">Reference proteome</keyword>